<reference evidence="1 2" key="1">
    <citation type="submission" date="2023-01" db="EMBL/GenBank/DDBJ databases">
        <authorList>
            <person name="Whitehead M."/>
        </authorList>
    </citation>
    <scope>NUCLEOTIDE SEQUENCE [LARGE SCALE GENOMIC DNA]</scope>
</reference>
<dbReference type="PANTHER" id="PTHR47018">
    <property type="entry name" value="CXC DOMAIN-CONTAINING PROTEIN-RELATED"/>
    <property type="match status" value="1"/>
</dbReference>
<organism evidence="1 2">
    <name type="scientific">Macrosiphum euphorbiae</name>
    <name type="common">potato aphid</name>
    <dbReference type="NCBI Taxonomy" id="13131"/>
    <lineage>
        <taxon>Eukaryota</taxon>
        <taxon>Metazoa</taxon>
        <taxon>Ecdysozoa</taxon>
        <taxon>Arthropoda</taxon>
        <taxon>Hexapoda</taxon>
        <taxon>Insecta</taxon>
        <taxon>Pterygota</taxon>
        <taxon>Neoptera</taxon>
        <taxon>Paraneoptera</taxon>
        <taxon>Hemiptera</taxon>
        <taxon>Sternorrhyncha</taxon>
        <taxon>Aphidomorpha</taxon>
        <taxon>Aphidoidea</taxon>
        <taxon>Aphididae</taxon>
        <taxon>Macrosiphini</taxon>
        <taxon>Macrosiphum</taxon>
    </lineage>
</organism>
<name>A0AAV0WD03_9HEMI</name>
<evidence type="ECO:0000313" key="2">
    <source>
        <dbReference type="Proteomes" id="UP001160148"/>
    </source>
</evidence>
<accession>A0AAV0WD03</accession>
<keyword evidence="2" id="KW-1185">Reference proteome</keyword>
<comment type="caution">
    <text evidence="1">The sequence shown here is derived from an EMBL/GenBank/DDBJ whole genome shotgun (WGS) entry which is preliminary data.</text>
</comment>
<proteinExistence type="predicted"/>
<evidence type="ECO:0000313" key="1">
    <source>
        <dbReference type="EMBL" id="CAI6353779.1"/>
    </source>
</evidence>
<dbReference type="Proteomes" id="UP001160148">
    <property type="component" value="Unassembled WGS sequence"/>
</dbReference>
<dbReference type="EMBL" id="CARXXK010000002">
    <property type="protein sequence ID" value="CAI6353779.1"/>
    <property type="molecule type" value="Genomic_DNA"/>
</dbReference>
<dbReference type="PANTHER" id="PTHR47018:SF3">
    <property type="entry name" value="MYCBP-ASSOCIATED PROTEIN"/>
    <property type="match status" value="1"/>
</dbReference>
<sequence>MGNWKLHLQCVEKMIPYFHASGHFPYAKSCHLYPNDMANIQYKMTADEQLRVINESDFTIRRTNQFWSGNWSDMTIEQTLMRSMKTIGGLTHGRGITDSTLNKWIQGLPAAHDVCENLEKYCGVYMENSEQHVDARLSRISRDTNDLNILLKWCSSHPPCLELNEIISISTGVVGDTTINCHNAYEIGLIEMKKIIGQTYGTVKLKRSSRVLPIAIVNSSIRIREEINL</sequence>
<protein>
    <submittedName>
        <fullName evidence="1">Uncharacterized protein</fullName>
    </submittedName>
</protein>
<gene>
    <name evidence="1" type="ORF">MEUPH1_LOCUS9859</name>
</gene>
<dbReference type="AlphaFoldDB" id="A0AAV0WD03"/>